<evidence type="ECO:0000313" key="5">
    <source>
        <dbReference type="Proteomes" id="UP000250918"/>
    </source>
</evidence>
<feature type="compositionally biased region" description="Basic residues" evidence="2">
    <location>
        <begin position="107"/>
        <end position="123"/>
    </location>
</feature>
<dbReference type="PANTHER" id="PTHR48027">
    <property type="entry name" value="HETEROGENEOUS NUCLEAR RIBONUCLEOPROTEIN 87F-RELATED"/>
    <property type="match status" value="1"/>
</dbReference>
<dbReference type="InterPro" id="IPR012677">
    <property type="entry name" value="Nucleotide-bd_a/b_plait_sf"/>
</dbReference>
<comment type="caution">
    <text evidence="4">The sequence shown here is derived from an EMBL/GenBank/DDBJ whole genome shotgun (WGS) entry which is preliminary data.</text>
</comment>
<dbReference type="InterPro" id="IPR035979">
    <property type="entry name" value="RBD_domain_sf"/>
</dbReference>
<dbReference type="EMBL" id="PQAP01000065">
    <property type="protein sequence ID" value="PWB73102.1"/>
    <property type="molecule type" value="Genomic_DNA"/>
</dbReference>
<feature type="compositionally biased region" description="Gly residues" evidence="2">
    <location>
        <begin position="124"/>
        <end position="133"/>
    </location>
</feature>
<evidence type="ECO:0000259" key="3">
    <source>
        <dbReference type="PROSITE" id="PS50102"/>
    </source>
</evidence>
<proteinExistence type="predicted"/>
<dbReference type="InterPro" id="IPR048289">
    <property type="entry name" value="RRM2_NsCP33-like"/>
</dbReference>
<gene>
    <name evidence="4" type="ORF">C3F09_05700</name>
</gene>
<dbReference type="Proteomes" id="UP000250918">
    <property type="component" value="Unassembled WGS sequence"/>
</dbReference>
<evidence type="ECO:0000256" key="1">
    <source>
        <dbReference type="ARBA" id="ARBA00022884"/>
    </source>
</evidence>
<dbReference type="CDD" id="cd21608">
    <property type="entry name" value="RRM2_NsCP33_like"/>
    <property type="match status" value="1"/>
</dbReference>
<feature type="region of interest" description="Disordered" evidence="2">
    <location>
        <begin position="82"/>
        <end position="140"/>
    </location>
</feature>
<reference evidence="4 5" key="1">
    <citation type="journal article" date="2018" name="ISME J.">
        <title>A methanotrophic archaeon couples anaerobic oxidation of methane to Fe(III) reduction.</title>
        <authorList>
            <person name="Cai C."/>
            <person name="Leu A.O."/>
            <person name="Xie G.J."/>
            <person name="Guo J."/>
            <person name="Feng Y."/>
            <person name="Zhao J.X."/>
            <person name="Tyson G.W."/>
            <person name="Yuan Z."/>
            <person name="Hu S."/>
        </authorList>
    </citation>
    <scope>NUCLEOTIDE SEQUENCE [LARGE SCALE GENOMIC DNA]</scope>
    <source>
        <strain evidence="4">FeB_12</strain>
    </source>
</reference>
<evidence type="ECO:0000313" key="4">
    <source>
        <dbReference type="EMBL" id="PWB73102.1"/>
    </source>
</evidence>
<keyword evidence="1" id="KW-0694">RNA-binding</keyword>
<dbReference type="SUPFAM" id="SSF54928">
    <property type="entry name" value="RNA-binding domain, RBD"/>
    <property type="match status" value="1"/>
</dbReference>
<protein>
    <submittedName>
        <fullName evidence="4">RNA-binding protein</fullName>
    </submittedName>
</protein>
<dbReference type="InterPro" id="IPR000504">
    <property type="entry name" value="RRM_dom"/>
</dbReference>
<feature type="domain" description="RRM" evidence="3">
    <location>
        <begin position="14"/>
        <end position="92"/>
    </location>
</feature>
<evidence type="ECO:0000256" key="2">
    <source>
        <dbReference type="SAM" id="MobiDB-lite"/>
    </source>
</evidence>
<dbReference type="SMART" id="SM00360">
    <property type="entry name" value="RRM"/>
    <property type="match status" value="1"/>
</dbReference>
<name>A0A855X7R9_9BACT</name>
<dbReference type="GO" id="GO:0003723">
    <property type="term" value="F:RNA binding"/>
    <property type="evidence" value="ECO:0007669"/>
    <property type="project" value="UniProtKB-KW"/>
</dbReference>
<dbReference type="AlphaFoldDB" id="A0A855X7R9"/>
<sequence>MRPNGNTKTSGVAVKLFVGNLSFDVRDEDLRSAFEPFGQVDSAAVVKERGSSESRGFGFVEMPSRTEAQAAIDGMNGKEFMGRALSVNEARPMPERPGGGSRSGGFSRHRLDTRRRDGSRRKSGGGSRKGGQGRFNKRSF</sequence>
<dbReference type="PROSITE" id="PS50102">
    <property type="entry name" value="RRM"/>
    <property type="match status" value="1"/>
</dbReference>
<organism evidence="4 5">
    <name type="scientific">candidate division GN15 bacterium</name>
    <dbReference type="NCBI Taxonomy" id="2072418"/>
    <lineage>
        <taxon>Bacteria</taxon>
        <taxon>candidate division GN15</taxon>
    </lineage>
</organism>
<accession>A0A855X7R9</accession>
<dbReference type="Gene3D" id="3.30.70.330">
    <property type="match status" value="1"/>
</dbReference>
<dbReference type="Pfam" id="PF00076">
    <property type="entry name" value="RRM_1"/>
    <property type="match status" value="1"/>
</dbReference>
<dbReference type="InterPro" id="IPR052462">
    <property type="entry name" value="SLIRP/GR-RBP-like"/>
</dbReference>